<sequence length="42" mass="4524">MNSLAILRSHSFEGKVRGHSSQAQLPHTLPAPGLFPLLATKD</sequence>
<proteinExistence type="predicted"/>
<evidence type="ECO:0000313" key="1">
    <source>
        <dbReference type="EMBL" id="JAH28286.1"/>
    </source>
</evidence>
<protein>
    <submittedName>
        <fullName evidence="1">Uncharacterized protein</fullName>
    </submittedName>
</protein>
<dbReference type="EMBL" id="GBXM01080291">
    <property type="protein sequence ID" value="JAH28286.1"/>
    <property type="molecule type" value="Transcribed_RNA"/>
</dbReference>
<name>A0A0E9RGN5_ANGAN</name>
<dbReference type="AlphaFoldDB" id="A0A0E9RGN5"/>
<accession>A0A0E9RGN5</accession>
<organism evidence="1">
    <name type="scientific">Anguilla anguilla</name>
    <name type="common">European freshwater eel</name>
    <name type="synonym">Muraena anguilla</name>
    <dbReference type="NCBI Taxonomy" id="7936"/>
    <lineage>
        <taxon>Eukaryota</taxon>
        <taxon>Metazoa</taxon>
        <taxon>Chordata</taxon>
        <taxon>Craniata</taxon>
        <taxon>Vertebrata</taxon>
        <taxon>Euteleostomi</taxon>
        <taxon>Actinopterygii</taxon>
        <taxon>Neopterygii</taxon>
        <taxon>Teleostei</taxon>
        <taxon>Anguilliformes</taxon>
        <taxon>Anguillidae</taxon>
        <taxon>Anguilla</taxon>
    </lineage>
</organism>
<reference evidence="1" key="2">
    <citation type="journal article" date="2015" name="Fish Shellfish Immunol.">
        <title>Early steps in the European eel (Anguilla anguilla)-Vibrio vulnificus interaction in the gills: Role of the RtxA13 toxin.</title>
        <authorList>
            <person name="Callol A."/>
            <person name="Pajuelo D."/>
            <person name="Ebbesson L."/>
            <person name="Teles M."/>
            <person name="MacKenzie S."/>
            <person name="Amaro C."/>
        </authorList>
    </citation>
    <scope>NUCLEOTIDE SEQUENCE</scope>
</reference>
<reference evidence="1" key="1">
    <citation type="submission" date="2014-11" db="EMBL/GenBank/DDBJ databases">
        <authorList>
            <person name="Amaro Gonzalez C."/>
        </authorList>
    </citation>
    <scope>NUCLEOTIDE SEQUENCE</scope>
</reference>